<dbReference type="EMBL" id="KV417533">
    <property type="protein sequence ID" value="KZP23296.1"/>
    <property type="molecule type" value="Genomic_DNA"/>
</dbReference>
<organism evidence="2 3">
    <name type="scientific">Athelia psychrophila</name>
    <dbReference type="NCBI Taxonomy" id="1759441"/>
    <lineage>
        <taxon>Eukaryota</taxon>
        <taxon>Fungi</taxon>
        <taxon>Dikarya</taxon>
        <taxon>Basidiomycota</taxon>
        <taxon>Agaricomycotina</taxon>
        <taxon>Agaricomycetes</taxon>
        <taxon>Agaricomycetidae</taxon>
        <taxon>Atheliales</taxon>
        <taxon>Atheliaceae</taxon>
        <taxon>Athelia</taxon>
    </lineage>
</organism>
<evidence type="ECO:0000313" key="2">
    <source>
        <dbReference type="EMBL" id="KZP23296.1"/>
    </source>
</evidence>
<name>A0A166LT99_9AGAM</name>
<keyword evidence="3" id="KW-1185">Reference proteome</keyword>
<evidence type="ECO:0000313" key="3">
    <source>
        <dbReference type="Proteomes" id="UP000076532"/>
    </source>
</evidence>
<sequence>MHFINFSSVDHPFNRPFLPLKASSPPRTSTSKAFRCTQLWAPQVRYACTPRSVLLASGCSCVSLQQKHVAGVYLRNGWRDSGESSNRPALKPTAHKNSAGNEEGDRLAKLASSGTQELPVAKPPQMLRKPLHWSKSAKDMAMMKELKMGVRKILRTSK</sequence>
<dbReference type="AlphaFoldDB" id="A0A166LT99"/>
<reference evidence="2 3" key="1">
    <citation type="journal article" date="2016" name="Mol. Biol. Evol.">
        <title>Comparative Genomics of Early-Diverging Mushroom-Forming Fungi Provides Insights into the Origins of Lignocellulose Decay Capabilities.</title>
        <authorList>
            <person name="Nagy L.G."/>
            <person name="Riley R."/>
            <person name="Tritt A."/>
            <person name="Adam C."/>
            <person name="Daum C."/>
            <person name="Floudas D."/>
            <person name="Sun H."/>
            <person name="Yadav J.S."/>
            <person name="Pangilinan J."/>
            <person name="Larsson K.H."/>
            <person name="Matsuura K."/>
            <person name="Barry K."/>
            <person name="Labutti K."/>
            <person name="Kuo R."/>
            <person name="Ohm R.A."/>
            <person name="Bhattacharya S.S."/>
            <person name="Shirouzu T."/>
            <person name="Yoshinaga Y."/>
            <person name="Martin F.M."/>
            <person name="Grigoriev I.V."/>
            <person name="Hibbett D.S."/>
        </authorList>
    </citation>
    <scope>NUCLEOTIDE SEQUENCE [LARGE SCALE GENOMIC DNA]</scope>
    <source>
        <strain evidence="2 3">CBS 109695</strain>
    </source>
</reference>
<protein>
    <submittedName>
        <fullName evidence="2">Uncharacterized protein</fullName>
    </submittedName>
</protein>
<proteinExistence type="predicted"/>
<feature type="region of interest" description="Disordered" evidence="1">
    <location>
        <begin position="77"/>
        <end position="109"/>
    </location>
</feature>
<gene>
    <name evidence="2" type="ORF">FIBSPDRAFT_858565</name>
</gene>
<accession>A0A166LT99</accession>
<evidence type="ECO:0000256" key="1">
    <source>
        <dbReference type="SAM" id="MobiDB-lite"/>
    </source>
</evidence>
<dbReference type="Proteomes" id="UP000076532">
    <property type="component" value="Unassembled WGS sequence"/>
</dbReference>